<accession>A0ACC2GBT1</accession>
<gene>
    <name evidence="1" type="ORF">DPEC_G00188650</name>
</gene>
<sequence>MEKLNKYQNDDKKEKNDLKNENTYLWMENDNTDIIWNEKDDQPNHADLKTHGITDFLWRTVFDSIRRHAVDVTLDPDTANPHLILTEDGKQVRFGDIELDLPDNPERFNYCPNVLGKEGFSSGRFYYEIRVKGNTEWIVGVAIPTLLSLREKPQKVGVFVDYEEGQVSFFIVETRSHICSFTGQDFTDKLYPFFSLGYDLFPLVICPLDVTD</sequence>
<evidence type="ECO:0000313" key="1">
    <source>
        <dbReference type="EMBL" id="KAJ8001183.1"/>
    </source>
</evidence>
<evidence type="ECO:0000313" key="2">
    <source>
        <dbReference type="Proteomes" id="UP001157502"/>
    </source>
</evidence>
<reference evidence="1" key="1">
    <citation type="submission" date="2021-05" db="EMBL/GenBank/DDBJ databases">
        <authorList>
            <person name="Pan Q."/>
            <person name="Jouanno E."/>
            <person name="Zahm M."/>
            <person name="Klopp C."/>
            <person name="Cabau C."/>
            <person name="Louis A."/>
            <person name="Berthelot C."/>
            <person name="Parey E."/>
            <person name="Roest Crollius H."/>
            <person name="Montfort J."/>
            <person name="Robinson-Rechavi M."/>
            <person name="Bouchez O."/>
            <person name="Lampietro C."/>
            <person name="Lopez Roques C."/>
            <person name="Donnadieu C."/>
            <person name="Postlethwait J."/>
            <person name="Bobe J."/>
            <person name="Dillon D."/>
            <person name="Chandos A."/>
            <person name="von Hippel F."/>
            <person name="Guiguen Y."/>
        </authorList>
    </citation>
    <scope>NUCLEOTIDE SEQUENCE</scope>
    <source>
        <strain evidence="1">YG-Jan2019</strain>
    </source>
</reference>
<keyword evidence="2" id="KW-1185">Reference proteome</keyword>
<dbReference type="Proteomes" id="UP001157502">
    <property type="component" value="Chromosome 15"/>
</dbReference>
<name>A0ACC2GBT1_DALPE</name>
<dbReference type="EMBL" id="CM055742">
    <property type="protein sequence ID" value="KAJ8001183.1"/>
    <property type="molecule type" value="Genomic_DNA"/>
</dbReference>
<organism evidence="1 2">
    <name type="scientific">Dallia pectoralis</name>
    <name type="common">Alaska blackfish</name>
    <dbReference type="NCBI Taxonomy" id="75939"/>
    <lineage>
        <taxon>Eukaryota</taxon>
        <taxon>Metazoa</taxon>
        <taxon>Chordata</taxon>
        <taxon>Craniata</taxon>
        <taxon>Vertebrata</taxon>
        <taxon>Euteleostomi</taxon>
        <taxon>Actinopterygii</taxon>
        <taxon>Neopterygii</taxon>
        <taxon>Teleostei</taxon>
        <taxon>Protacanthopterygii</taxon>
        <taxon>Esociformes</taxon>
        <taxon>Umbridae</taxon>
        <taxon>Dallia</taxon>
    </lineage>
</organism>
<proteinExistence type="predicted"/>
<protein>
    <submittedName>
        <fullName evidence="1">Uncharacterized protein</fullName>
    </submittedName>
</protein>
<comment type="caution">
    <text evidence="1">The sequence shown here is derived from an EMBL/GenBank/DDBJ whole genome shotgun (WGS) entry which is preliminary data.</text>
</comment>